<dbReference type="Pfam" id="PF02397">
    <property type="entry name" value="Bac_transf"/>
    <property type="match status" value="1"/>
</dbReference>
<evidence type="ECO:0000256" key="6">
    <source>
        <dbReference type="ARBA" id="ARBA00023136"/>
    </source>
</evidence>
<evidence type="ECO:0000256" key="5">
    <source>
        <dbReference type="ARBA" id="ARBA00022989"/>
    </source>
</evidence>
<dbReference type="AlphaFoldDB" id="A0A8J4DL42"/>
<name>A0A8J4DL42_9ACTN</name>
<evidence type="ECO:0000313" key="9">
    <source>
        <dbReference type="EMBL" id="GIJ04978.1"/>
    </source>
</evidence>
<feature type="domain" description="Bacterial sugar transferase" evidence="8">
    <location>
        <begin position="310"/>
        <end position="497"/>
    </location>
</feature>
<comment type="subcellular location">
    <subcellularLocation>
        <location evidence="1">Membrane</location>
        <topology evidence="1">Multi-pass membrane protein</topology>
    </subcellularLocation>
</comment>
<protein>
    <submittedName>
        <fullName evidence="9">Exopolysaccharide biosynthesis polyprenyl glycosylphosphotransferase</fullName>
    </submittedName>
</protein>
<dbReference type="Pfam" id="PF13727">
    <property type="entry name" value="CoA_binding_3"/>
    <property type="match status" value="1"/>
</dbReference>
<evidence type="ECO:0000256" key="7">
    <source>
        <dbReference type="SAM" id="Phobius"/>
    </source>
</evidence>
<evidence type="ECO:0000256" key="2">
    <source>
        <dbReference type="ARBA" id="ARBA00006464"/>
    </source>
</evidence>
<dbReference type="GO" id="GO:0016780">
    <property type="term" value="F:phosphotransferase activity, for other substituted phosphate groups"/>
    <property type="evidence" value="ECO:0007669"/>
    <property type="project" value="TreeGrafter"/>
</dbReference>
<dbReference type="RefSeq" id="WP_239107744.1">
    <property type="nucleotide sequence ID" value="NZ_BAAAGJ010000018.1"/>
</dbReference>
<organism evidence="9 10">
    <name type="scientific">Spirilliplanes yamanashiensis</name>
    <dbReference type="NCBI Taxonomy" id="42233"/>
    <lineage>
        <taxon>Bacteria</taxon>
        <taxon>Bacillati</taxon>
        <taxon>Actinomycetota</taxon>
        <taxon>Actinomycetes</taxon>
        <taxon>Micromonosporales</taxon>
        <taxon>Micromonosporaceae</taxon>
        <taxon>Spirilliplanes</taxon>
    </lineage>
</organism>
<dbReference type="EMBL" id="BOOY01000030">
    <property type="protein sequence ID" value="GIJ04978.1"/>
    <property type="molecule type" value="Genomic_DNA"/>
</dbReference>
<feature type="transmembrane region" description="Helical" evidence="7">
    <location>
        <begin position="311"/>
        <end position="336"/>
    </location>
</feature>
<keyword evidence="3" id="KW-0808">Transferase</keyword>
<keyword evidence="4 7" id="KW-0812">Transmembrane</keyword>
<feature type="transmembrane region" description="Helical" evidence="7">
    <location>
        <begin position="73"/>
        <end position="94"/>
    </location>
</feature>
<reference evidence="9" key="1">
    <citation type="submission" date="2021-01" db="EMBL/GenBank/DDBJ databases">
        <title>Whole genome shotgun sequence of Spirilliplanes yamanashiensis NBRC 15828.</title>
        <authorList>
            <person name="Komaki H."/>
            <person name="Tamura T."/>
        </authorList>
    </citation>
    <scope>NUCLEOTIDE SEQUENCE</scope>
    <source>
        <strain evidence="9">NBRC 15828</strain>
    </source>
</reference>
<dbReference type="GO" id="GO:0016020">
    <property type="term" value="C:membrane"/>
    <property type="evidence" value="ECO:0007669"/>
    <property type="project" value="UniProtKB-SubCell"/>
</dbReference>
<evidence type="ECO:0000256" key="1">
    <source>
        <dbReference type="ARBA" id="ARBA00004141"/>
    </source>
</evidence>
<gene>
    <name evidence="9" type="ORF">Sya03_43300</name>
</gene>
<evidence type="ECO:0000259" key="8">
    <source>
        <dbReference type="Pfam" id="PF02397"/>
    </source>
</evidence>
<comment type="caution">
    <text evidence="9">The sequence shown here is derived from an EMBL/GenBank/DDBJ whole genome shotgun (WGS) entry which is preliminary data.</text>
</comment>
<feature type="transmembrane region" description="Helical" evidence="7">
    <location>
        <begin position="38"/>
        <end position="61"/>
    </location>
</feature>
<dbReference type="NCBIfam" id="TIGR03025">
    <property type="entry name" value="EPS_sugtrans"/>
    <property type="match status" value="1"/>
</dbReference>
<feature type="transmembrane region" description="Helical" evidence="7">
    <location>
        <begin position="134"/>
        <end position="154"/>
    </location>
</feature>
<proteinExistence type="inferred from homology"/>
<dbReference type="Proteomes" id="UP000652013">
    <property type="component" value="Unassembled WGS sequence"/>
</dbReference>
<comment type="similarity">
    <text evidence="2">Belongs to the bacterial sugar transferase family.</text>
</comment>
<evidence type="ECO:0000256" key="4">
    <source>
        <dbReference type="ARBA" id="ARBA00022692"/>
    </source>
</evidence>
<dbReference type="PANTHER" id="PTHR30576:SF10">
    <property type="entry name" value="SLL5057 PROTEIN"/>
    <property type="match status" value="1"/>
</dbReference>
<evidence type="ECO:0000313" key="10">
    <source>
        <dbReference type="Proteomes" id="UP000652013"/>
    </source>
</evidence>
<dbReference type="InterPro" id="IPR003362">
    <property type="entry name" value="Bact_transf"/>
</dbReference>
<keyword evidence="6 7" id="KW-0472">Membrane</keyword>
<sequence>MTMLDTPPPARVAPPAAAAPAASVARRVVPHRPWEGRYLRTLVLADLAAALLATATGYLVRFGPVSGGHTHRYLALSLLLPFCWLAALSVARAYETRLLFVGVGEYQHTLRAGVRLTVGTALVSYAFDAHVARGYLVVVLPLMTALSMTGRFVLRRRLHRDRARGVAVRRVLAVGRPGAVADLARQLRRRPHHGLQVVAACVPDPDAAGDLGDLGYLADLGVPVAGDIASTARSATRADADTVIVLSVPELDGPGLRRLAWALERDDVELIMASSLLDVTGDRIAIRPVDGLPLMHIEHPRLSGGRRMVKGVFEFVAALSVLAVVAPVMLAVAVLVKLDSPGPALFRQDRVGRHGRAFPMVKFRTMHVDAEQRLAQLRAEQASDGVLFKLRADPRVTRTGRFLRRYSLDELPQILNVLRGHMSLVGPRPPLAAEVANYPDDMRRRLVVKPGMTGLWQVSGRSDLSWEEAVRLDLQYVENWSLSLDLMILLRTVVAVVRGSGAY</sequence>
<keyword evidence="5 7" id="KW-1133">Transmembrane helix</keyword>
<evidence type="ECO:0000256" key="3">
    <source>
        <dbReference type="ARBA" id="ARBA00022679"/>
    </source>
</evidence>
<dbReference type="PANTHER" id="PTHR30576">
    <property type="entry name" value="COLANIC BIOSYNTHESIS UDP-GLUCOSE LIPID CARRIER TRANSFERASE"/>
    <property type="match status" value="1"/>
</dbReference>
<keyword evidence="10" id="KW-1185">Reference proteome</keyword>
<dbReference type="InterPro" id="IPR017475">
    <property type="entry name" value="EPS_sugar_tfrase"/>
</dbReference>
<accession>A0A8J4DL42</accession>